<evidence type="ECO:0000256" key="22">
    <source>
        <dbReference type="ARBA" id="ARBA00047363"/>
    </source>
</evidence>
<comment type="catalytic activity">
    <reaction evidence="31">
        <text>1-octadecanoyl-2-(9Z,12Z)-octadecadienoyl-sn-glycerol + H2O = 1-octadecanoyl-sn-glycerol + (9Z,12Z)-octadecadienoate + H(+)</text>
        <dbReference type="Rhea" id="RHEA:40927"/>
        <dbReference type="ChEBI" id="CHEBI:15377"/>
        <dbReference type="ChEBI" id="CHEBI:15378"/>
        <dbReference type="ChEBI" id="CHEBI:30245"/>
        <dbReference type="ChEBI" id="CHEBI:75550"/>
        <dbReference type="ChEBI" id="CHEBI:77097"/>
    </reaction>
    <physiologicalReaction direction="left-to-right" evidence="31">
        <dbReference type="Rhea" id="RHEA:40928"/>
    </physiologicalReaction>
</comment>
<evidence type="ECO:0000256" key="8">
    <source>
        <dbReference type="ARBA" id="ARBA00022801"/>
    </source>
</evidence>
<evidence type="ECO:0000256" key="32">
    <source>
        <dbReference type="ARBA" id="ARBA00048386"/>
    </source>
</evidence>
<evidence type="ECO:0000256" key="28">
    <source>
        <dbReference type="ARBA" id="ARBA00048058"/>
    </source>
</evidence>
<gene>
    <name evidence="44" type="ORF">CHIRRI_LOCUS7471</name>
</gene>
<evidence type="ECO:0000256" key="26">
    <source>
        <dbReference type="ARBA" id="ARBA00048015"/>
    </source>
</evidence>
<dbReference type="Proteomes" id="UP001153620">
    <property type="component" value="Chromosome 2"/>
</dbReference>
<comment type="catalytic activity">
    <reaction evidence="35">
        <text>1-hexadecanoyl-sn-glycero-3-phosphocholine + H2O = sn-glycerol 3-phosphocholine + hexadecanoate + H(+)</text>
        <dbReference type="Rhea" id="RHEA:40435"/>
        <dbReference type="ChEBI" id="CHEBI:7896"/>
        <dbReference type="ChEBI" id="CHEBI:15377"/>
        <dbReference type="ChEBI" id="CHEBI:15378"/>
        <dbReference type="ChEBI" id="CHEBI:16870"/>
        <dbReference type="ChEBI" id="CHEBI:72998"/>
    </reaction>
    <physiologicalReaction direction="left-to-right" evidence="35">
        <dbReference type="Rhea" id="RHEA:40436"/>
    </physiologicalReaction>
</comment>
<evidence type="ECO:0000256" key="41">
    <source>
        <dbReference type="ARBA" id="ARBA00049372"/>
    </source>
</evidence>
<organism evidence="44 45">
    <name type="scientific">Chironomus riparius</name>
    <dbReference type="NCBI Taxonomy" id="315576"/>
    <lineage>
        <taxon>Eukaryota</taxon>
        <taxon>Metazoa</taxon>
        <taxon>Ecdysozoa</taxon>
        <taxon>Arthropoda</taxon>
        <taxon>Hexapoda</taxon>
        <taxon>Insecta</taxon>
        <taxon>Pterygota</taxon>
        <taxon>Neoptera</taxon>
        <taxon>Endopterygota</taxon>
        <taxon>Diptera</taxon>
        <taxon>Nematocera</taxon>
        <taxon>Chironomoidea</taxon>
        <taxon>Chironomidae</taxon>
        <taxon>Chironominae</taxon>
        <taxon>Chironomus</taxon>
    </lineage>
</organism>
<comment type="catalytic activity">
    <reaction evidence="21">
        <text>1-hexadecanoyl-2-(9Z)-octadecenoyl-3-octadecanoyl-sn-glycerol + H2O = 2-(9Z-octadecenoyl)-3-octadecanoyl-sn-glycerol + hexadecanoate + H(+)</text>
        <dbReference type="Rhea" id="RHEA:41107"/>
        <dbReference type="ChEBI" id="CHEBI:7896"/>
        <dbReference type="ChEBI" id="CHEBI:15377"/>
        <dbReference type="ChEBI" id="CHEBI:15378"/>
        <dbReference type="ChEBI" id="CHEBI:75558"/>
        <dbReference type="ChEBI" id="CHEBI:77623"/>
    </reaction>
    <physiologicalReaction direction="left-to-right" evidence="21">
        <dbReference type="Rhea" id="RHEA:41108"/>
    </physiologicalReaction>
</comment>
<evidence type="ECO:0000256" key="14">
    <source>
        <dbReference type="ARBA" id="ARBA00023408"/>
    </source>
</evidence>
<dbReference type="GO" id="GO:0004806">
    <property type="term" value="F:triacylglycerol lipase activity"/>
    <property type="evidence" value="ECO:0007669"/>
    <property type="project" value="UniProtKB-EC"/>
</dbReference>
<sequence length="410" mass="47002">MKFRTLQLLTLVAYLGLINSQRTVLDDKFTGIFRNGKDKIISLIKPRIQQRNFNTNLNSNKLQRQFSEKDNFFCDVRYGARSEKVPNSVHKLTPGDVDIIGAIGDSLTAGNGAFATNPLQLLLEGRGVSWSIGGQGTWRVYMTLPNILKEYNPNLYGYSISEYSNSYEKSSRFNVAEAGAMSQDTVIQAKNLVKRMRSDKNVDMKKHWKLITHLIGGNDFCLNVCYFNDQNKIVEDAANELILVLRILKQHLPRTLVNVVLTPDVSITTRFLNRPDVCKVAHYLECPCMFSPTHLPNRQRTINTIKLWKKRFEEVVKMPEFHDTDDFEVNIHPFLDKGDIPKYPNGNTDFTYMSQDCFHLSQKGHATAANALWNSMLTTESKRLHFFRRELEEFKCPTSLSPYLATTRNS</sequence>
<evidence type="ECO:0000256" key="20">
    <source>
        <dbReference type="ARBA" id="ARBA00045916"/>
    </source>
</evidence>
<comment type="subcellular location">
    <subcellularLocation>
        <location evidence="1">Apical cell membrane</location>
        <topology evidence="1">Single-pass type I membrane protein</topology>
    </subcellularLocation>
</comment>
<comment type="catalytic activity">
    <reaction evidence="27">
        <text>a 1-O-alkyl-2-acyl-sn-glycero-3-phosphocholine + H2O = a 1-O-alkyl-sn-glycero-3-phosphocholine + a fatty acid + H(+)</text>
        <dbReference type="Rhea" id="RHEA:36231"/>
        <dbReference type="ChEBI" id="CHEBI:15377"/>
        <dbReference type="ChEBI" id="CHEBI:15378"/>
        <dbReference type="ChEBI" id="CHEBI:28868"/>
        <dbReference type="ChEBI" id="CHEBI:30909"/>
        <dbReference type="ChEBI" id="CHEBI:36702"/>
        <dbReference type="EC" id="3.1.1.4"/>
    </reaction>
    <physiologicalReaction direction="left-to-right" evidence="27">
        <dbReference type="Rhea" id="RHEA:36232"/>
    </physiologicalReaction>
</comment>
<comment type="catalytic activity">
    <reaction evidence="36">
        <text>1-hexadecanoyl-2-(9Z-octadecenoyl)-sn-glycero-3-phosphocholine + H2O = 1-hexadecanoyl-sn-glycero-3-phosphocholine + (9Z)-octadecenoate + H(+)</text>
        <dbReference type="Rhea" id="RHEA:38779"/>
        <dbReference type="ChEBI" id="CHEBI:15377"/>
        <dbReference type="ChEBI" id="CHEBI:15378"/>
        <dbReference type="ChEBI" id="CHEBI:30823"/>
        <dbReference type="ChEBI" id="CHEBI:72998"/>
        <dbReference type="ChEBI" id="CHEBI:73001"/>
    </reaction>
    <physiologicalReaction direction="left-to-right" evidence="36">
        <dbReference type="Rhea" id="RHEA:38780"/>
    </physiologicalReaction>
</comment>
<evidence type="ECO:0000313" key="45">
    <source>
        <dbReference type="Proteomes" id="UP001153620"/>
    </source>
</evidence>
<evidence type="ECO:0000256" key="6">
    <source>
        <dbReference type="ARBA" id="ARBA00022729"/>
    </source>
</evidence>
<evidence type="ECO:0000256" key="27">
    <source>
        <dbReference type="ARBA" id="ARBA00048049"/>
    </source>
</evidence>
<evidence type="ECO:0000256" key="40">
    <source>
        <dbReference type="ARBA" id="ARBA00049363"/>
    </source>
</evidence>
<evidence type="ECO:0000256" key="35">
    <source>
        <dbReference type="ARBA" id="ARBA00048656"/>
    </source>
</evidence>
<dbReference type="PANTHER" id="PTHR21325:SF31">
    <property type="entry name" value="GH22081P-RELATED"/>
    <property type="match status" value="1"/>
</dbReference>
<keyword evidence="6 43" id="KW-0732">Signal</keyword>
<reference evidence="44" key="1">
    <citation type="submission" date="2022-01" db="EMBL/GenBank/DDBJ databases">
        <authorList>
            <person name="King R."/>
        </authorList>
    </citation>
    <scope>NUCLEOTIDE SEQUENCE</scope>
</reference>
<keyword evidence="10" id="KW-0443">Lipid metabolism</keyword>
<evidence type="ECO:0000256" key="25">
    <source>
        <dbReference type="ARBA" id="ARBA00048011"/>
    </source>
</evidence>
<evidence type="ECO:0000256" key="3">
    <source>
        <dbReference type="ARBA" id="ARBA00015133"/>
    </source>
</evidence>
<dbReference type="InterPro" id="IPR035547">
    <property type="entry name" value="Phospholipase_B"/>
</dbReference>
<comment type="catalytic activity">
    <reaction evidence="26">
        <text>1-hexadecanoyl-2-(9Z-octadecenoyl)-sn-glycero-3-phospho-(1'-sn-glycerol) + H2O = 1-hexadecanoyl-sn-glycero-3-phospho-(1'-sn-glycerol) + (9Z)-octadecenoate + H(+)</text>
        <dbReference type="Rhea" id="RHEA:40919"/>
        <dbReference type="ChEBI" id="CHEBI:15377"/>
        <dbReference type="ChEBI" id="CHEBI:15378"/>
        <dbReference type="ChEBI" id="CHEBI:30823"/>
        <dbReference type="ChEBI" id="CHEBI:72841"/>
        <dbReference type="ChEBI" id="CHEBI:75158"/>
    </reaction>
    <physiologicalReaction direction="left-to-right" evidence="26">
        <dbReference type="Rhea" id="RHEA:40920"/>
    </physiologicalReaction>
</comment>
<dbReference type="CDD" id="cd01824">
    <property type="entry name" value="Phospholipase_B_like"/>
    <property type="match status" value="1"/>
</dbReference>
<evidence type="ECO:0000256" key="7">
    <source>
        <dbReference type="ARBA" id="ARBA00022737"/>
    </source>
</evidence>
<feature type="chain" id="PRO_5040496719" description="Phospholipase B1, membrane-associated" evidence="43">
    <location>
        <begin position="21"/>
        <end position="410"/>
    </location>
</feature>
<comment type="catalytic activity">
    <reaction evidence="34">
        <text>1-hexadecanoyl-2-(9Z-octadecenoyl)-sn-glycero-3-phosphoethanolamine + H2O = 1-hexadecanoyl-sn-glycero-3-phosphoethanolamine + (9Z)-octadecenoate + H(+)</text>
        <dbReference type="Rhea" id="RHEA:40911"/>
        <dbReference type="ChEBI" id="CHEBI:15377"/>
        <dbReference type="ChEBI" id="CHEBI:15378"/>
        <dbReference type="ChEBI" id="CHEBI:30823"/>
        <dbReference type="ChEBI" id="CHEBI:73004"/>
        <dbReference type="ChEBI" id="CHEBI:73007"/>
    </reaction>
    <physiologicalReaction direction="left-to-right" evidence="34">
        <dbReference type="Rhea" id="RHEA:40912"/>
    </physiologicalReaction>
</comment>
<evidence type="ECO:0000256" key="5">
    <source>
        <dbReference type="ARBA" id="ARBA00022692"/>
    </source>
</evidence>
<comment type="catalytic activity">
    <reaction evidence="13">
        <text>a triacylglycerol + H2O = a diacylglycerol + a fatty acid + H(+)</text>
        <dbReference type="Rhea" id="RHEA:12044"/>
        <dbReference type="ChEBI" id="CHEBI:15377"/>
        <dbReference type="ChEBI" id="CHEBI:15378"/>
        <dbReference type="ChEBI" id="CHEBI:17855"/>
        <dbReference type="ChEBI" id="CHEBI:18035"/>
        <dbReference type="ChEBI" id="CHEBI:28868"/>
        <dbReference type="EC" id="3.1.1.3"/>
    </reaction>
    <physiologicalReaction direction="left-to-right" evidence="13">
        <dbReference type="Rhea" id="RHEA:12045"/>
    </physiologicalReaction>
</comment>
<reference evidence="44" key="2">
    <citation type="submission" date="2022-10" db="EMBL/GenBank/DDBJ databases">
        <authorList>
            <consortium name="ENA_rothamsted_submissions"/>
            <consortium name="culmorum"/>
            <person name="King R."/>
        </authorList>
    </citation>
    <scope>NUCLEOTIDE SEQUENCE</scope>
</reference>
<comment type="catalytic activity">
    <reaction evidence="39">
        <text>1-hexadecanoyl-2-(9Z)-octadecenoyl-3-octadecanoyl-sn-glycerol + H2O = 1-hexadecanoyl-3-octadecanoyl-sn-glycerol + (9Z)-octadecenoate + H(+)</text>
        <dbReference type="Rhea" id="RHEA:41103"/>
        <dbReference type="ChEBI" id="CHEBI:15377"/>
        <dbReference type="ChEBI" id="CHEBI:15378"/>
        <dbReference type="ChEBI" id="CHEBI:30823"/>
        <dbReference type="ChEBI" id="CHEBI:77623"/>
        <dbReference type="ChEBI" id="CHEBI:77624"/>
    </reaction>
    <physiologicalReaction direction="left-to-right" evidence="39">
        <dbReference type="Rhea" id="RHEA:41104"/>
    </physiologicalReaction>
</comment>
<evidence type="ECO:0000256" key="37">
    <source>
        <dbReference type="ARBA" id="ARBA00048869"/>
    </source>
</evidence>
<dbReference type="OrthoDB" id="10265800at2759"/>
<comment type="function">
    <text evidence="20">Calcium-independent membrane-associated phospholipase that catalyzes complete diacylation of phospholipids by hydrolyzing both sn-1 and sn-2 fatty acyl chains attached to the glycerol backbone (phospholipase B activity). Has dual phospholipase and lysophospholipase activities toward diacylphospholipids. Preferentially cleaves sn-2 ester bonds over sn-1 bonds. Acts as a lipase toward glycerolipid substrates. Hydrolyzes fatty acyl chains of diacylglycerols with preference for the sn-2 position and of triacylglycerols with not positional selectivity. May also hydrolyze long chain retinyl esters such as retinyl palmitate. May contribute to digestion of dietary phospholipids, glycerolipids and retinoids, facilitating lipid absorption at the brush border.</text>
</comment>
<comment type="catalytic activity">
    <reaction evidence="33">
        <text>a 1-acyl-sn-glycero-3-phosphocholine + H2O = sn-glycerol 3-phosphocholine + a fatty acid + H(+)</text>
        <dbReference type="Rhea" id="RHEA:15177"/>
        <dbReference type="ChEBI" id="CHEBI:15377"/>
        <dbReference type="ChEBI" id="CHEBI:15378"/>
        <dbReference type="ChEBI" id="CHEBI:16870"/>
        <dbReference type="ChEBI" id="CHEBI:28868"/>
        <dbReference type="ChEBI" id="CHEBI:58168"/>
        <dbReference type="EC" id="3.1.1.5"/>
    </reaction>
    <physiologicalReaction direction="left-to-right" evidence="33">
        <dbReference type="Rhea" id="RHEA:15178"/>
    </physiologicalReaction>
</comment>
<comment type="catalytic activity">
    <reaction evidence="25">
        <text>2,3-di-(9Z)-octadecenoyl-sn-glycerol + H2O = 3-(9Z-octadecenoyl)-sn-glycerol + (9Z)-octadecenoate + H(+)</text>
        <dbReference type="Rhea" id="RHEA:42604"/>
        <dbReference type="ChEBI" id="CHEBI:15377"/>
        <dbReference type="ChEBI" id="CHEBI:15378"/>
        <dbReference type="ChEBI" id="CHEBI:30823"/>
        <dbReference type="ChEBI" id="CHEBI:75824"/>
        <dbReference type="ChEBI" id="CHEBI:75938"/>
    </reaction>
    <physiologicalReaction direction="left-to-right" evidence="25">
        <dbReference type="Rhea" id="RHEA:42605"/>
    </physiologicalReaction>
</comment>
<evidence type="ECO:0000256" key="19">
    <source>
        <dbReference type="ARBA" id="ARBA00033022"/>
    </source>
</evidence>
<comment type="catalytic activity">
    <reaction evidence="32">
        <text>1,2,3-tri-(9Z-octadecenoyl)-glycerol + H2O = di-(9Z)-octadecenoylglycerol + (9Z)-octadecenoate + H(+)</text>
        <dbReference type="Rhea" id="RHEA:38575"/>
        <dbReference type="ChEBI" id="CHEBI:15377"/>
        <dbReference type="ChEBI" id="CHEBI:15378"/>
        <dbReference type="ChEBI" id="CHEBI:30823"/>
        <dbReference type="ChEBI" id="CHEBI:53753"/>
        <dbReference type="ChEBI" id="CHEBI:75945"/>
    </reaction>
    <physiologicalReaction direction="left-to-right" evidence="32">
        <dbReference type="Rhea" id="RHEA:38576"/>
    </physiologicalReaction>
</comment>
<evidence type="ECO:0000256" key="18">
    <source>
        <dbReference type="ARBA" id="ARBA00031485"/>
    </source>
</evidence>
<comment type="catalytic activity">
    <reaction evidence="14">
        <text>1-hexadecanoyl-2-(9Z,12Z-octadecadienoyl)-sn-glycero-3-phosphocholine + H2O = (9Z,12Z)-octadecadienoate + 1-hexadecanoyl-sn-glycero-3-phosphocholine + H(+)</text>
        <dbReference type="Rhea" id="RHEA:40811"/>
        <dbReference type="ChEBI" id="CHEBI:15377"/>
        <dbReference type="ChEBI" id="CHEBI:15378"/>
        <dbReference type="ChEBI" id="CHEBI:30245"/>
        <dbReference type="ChEBI" id="CHEBI:72998"/>
        <dbReference type="ChEBI" id="CHEBI:73002"/>
    </reaction>
    <physiologicalReaction direction="left-to-right" evidence="14">
        <dbReference type="Rhea" id="RHEA:40812"/>
    </physiologicalReaction>
</comment>
<evidence type="ECO:0000256" key="9">
    <source>
        <dbReference type="ARBA" id="ARBA00022989"/>
    </source>
</evidence>
<comment type="catalytic activity">
    <reaction evidence="42">
        <text>2-(9Z-octadecenoyl)-glycerol + H2O = glycerol + (9Z)-octadecenoate + H(+)</text>
        <dbReference type="Rhea" id="RHEA:38491"/>
        <dbReference type="ChEBI" id="CHEBI:15377"/>
        <dbReference type="ChEBI" id="CHEBI:15378"/>
        <dbReference type="ChEBI" id="CHEBI:17754"/>
        <dbReference type="ChEBI" id="CHEBI:30823"/>
        <dbReference type="ChEBI" id="CHEBI:73990"/>
    </reaction>
    <physiologicalReaction direction="left-to-right" evidence="42">
        <dbReference type="Rhea" id="RHEA:38492"/>
    </physiologicalReaction>
</comment>
<comment type="catalytic activity">
    <reaction evidence="23">
        <text>1-(9Z-octadecenoyl)-glycerol + H2O = glycerol + (9Z)-octadecenoate + H(+)</text>
        <dbReference type="Rhea" id="RHEA:38487"/>
        <dbReference type="ChEBI" id="CHEBI:15377"/>
        <dbReference type="ChEBI" id="CHEBI:15378"/>
        <dbReference type="ChEBI" id="CHEBI:17754"/>
        <dbReference type="ChEBI" id="CHEBI:30823"/>
        <dbReference type="ChEBI" id="CHEBI:75342"/>
    </reaction>
    <physiologicalReaction direction="left-to-right" evidence="23">
        <dbReference type="Rhea" id="RHEA:38488"/>
    </physiologicalReaction>
</comment>
<comment type="catalytic activity">
    <reaction evidence="24">
        <text>1-hexadecanoyl-2-(9Z)-octadecenoyl-3-octadecanoyl-sn-glycerol + H2O = 1-hexadecanoyl-2-(9Z-octadecenoyl)-sn-glycerol + octadecanoate + H(+)</text>
        <dbReference type="Rhea" id="RHEA:41111"/>
        <dbReference type="ChEBI" id="CHEBI:15377"/>
        <dbReference type="ChEBI" id="CHEBI:15378"/>
        <dbReference type="ChEBI" id="CHEBI:25629"/>
        <dbReference type="ChEBI" id="CHEBI:75466"/>
        <dbReference type="ChEBI" id="CHEBI:77623"/>
    </reaction>
    <physiologicalReaction direction="left-to-right" evidence="24">
        <dbReference type="Rhea" id="RHEA:41112"/>
    </physiologicalReaction>
</comment>
<evidence type="ECO:0000256" key="23">
    <source>
        <dbReference type="ARBA" id="ARBA00047438"/>
    </source>
</evidence>
<comment type="catalytic activity">
    <reaction evidence="30">
        <text>1-hexadecanoyl-2-(9Z,12Z-octadecadienoyl)-sn-glycero-3-phosphocholine + H2O = 2-(9Z,12Z-octadecadienoyl)-sn-glycero-3-phosphocholine + hexadecanoate + H(+)</text>
        <dbReference type="Rhea" id="RHEA:40971"/>
        <dbReference type="ChEBI" id="CHEBI:7896"/>
        <dbReference type="ChEBI" id="CHEBI:15377"/>
        <dbReference type="ChEBI" id="CHEBI:15378"/>
        <dbReference type="ChEBI" id="CHEBI:73002"/>
        <dbReference type="ChEBI" id="CHEBI:76084"/>
    </reaction>
    <physiologicalReaction direction="left-to-right" evidence="30">
        <dbReference type="Rhea" id="RHEA:40972"/>
    </physiologicalReaction>
</comment>
<dbReference type="Pfam" id="PF00657">
    <property type="entry name" value="Lipase_GDSL"/>
    <property type="match status" value="1"/>
</dbReference>
<evidence type="ECO:0000256" key="30">
    <source>
        <dbReference type="ARBA" id="ARBA00048362"/>
    </source>
</evidence>
<dbReference type="PANTHER" id="PTHR21325">
    <property type="entry name" value="PHOSPHOLIPASE B, PLB1"/>
    <property type="match status" value="1"/>
</dbReference>
<comment type="catalytic activity">
    <reaction evidence="38">
        <text>1-O-hexadecyl-2-(9Z)-octadecenoyl-sn-glycero-3-phosphocholine + H2O = 1-O-hexadecyl-sn-glycero-3-phosphocholine + (9Z)-octadecenoate + H(+)</text>
        <dbReference type="Rhea" id="RHEA:40915"/>
        <dbReference type="ChEBI" id="CHEBI:15377"/>
        <dbReference type="ChEBI" id="CHEBI:15378"/>
        <dbReference type="ChEBI" id="CHEBI:30823"/>
        <dbReference type="ChEBI" id="CHEBI:34112"/>
        <dbReference type="ChEBI" id="CHEBI:64496"/>
    </reaction>
    <physiologicalReaction direction="left-to-right" evidence="38">
        <dbReference type="Rhea" id="RHEA:40916"/>
    </physiologicalReaction>
</comment>
<dbReference type="GO" id="GO:0016324">
    <property type="term" value="C:apical plasma membrane"/>
    <property type="evidence" value="ECO:0007669"/>
    <property type="project" value="UniProtKB-SubCell"/>
</dbReference>
<evidence type="ECO:0000256" key="15">
    <source>
        <dbReference type="ARBA" id="ARBA00023422"/>
    </source>
</evidence>
<evidence type="ECO:0000256" key="33">
    <source>
        <dbReference type="ARBA" id="ARBA00048454"/>
    </source>
</evidence>
<dbReference type="GO" id="GO:0006644">
    <property type="term" value="P:phospholipid metabolic process"/>
    <property type="evidence" value="ECO:0007669"/>
    <property type="project" value="TreeGrafter"/>
</dbReference>
<dbReference type="AlphaFoldDB" id="A0A9N9RTA3"/>
<proteinExistence type="inferred from homology"/>
<keyword evidence="5" id="KW-0812">Transmembrane</keyword>
<comment type="catalytic activity">
    <reaction evidence="41">
        <text>1,3-di-(9Z-octadecenoyl)-glycerol + H2O = 1-(9Z-octadecenoyl)-glycerol + (9Z)-octadecenoate + H(+)</text>
        <dbReference type="Rhea" id="RHEA:39939"/>
        <dbReference type="ChEBI" id="CHEBI:15377"/>
        <dbReference type="ChEBI" id="CHEBI:15378"/>
        <dbReference type="ChEBI" id="CHEBI:30823"/>
        <dbReference type="ChEBI" id="CHEBI:75342"/>
        <dbReference type="ChEBI" id="CHEBI:75735"/>
    </reaction>
    <physiologicalReaction direction="left-to-right" evidence="41">
        <dbReference type="Rhea" id="RHEA:39940"/>
    </physiologicalReaction>
</comment>
<comment type="catalytic activity">
    <reaction evidence="29">
        <text>1,2-dihexadecanoyl-sn-glycero-3-phosphocholine + H2O = 1-hexadecanoyl-sn-glycero-3-phosphocholine + hexadecanoate + H(+)</text>
        <dbReference type="Rhea" id="RHEA:41223"/>
        <dbReference type="ChEBI" id="CHEBI:7896"/>
        <dbReference type="ChEBI" id="CHEBI:15377"/>
        <dbReference type="ChEBI" id="CHEBI:15378"/>
        <dbReference type="ChEBI" id="CHEBI:72998"/>
        <dbReference type="ChEBI" id="CHEBI:72999"/>
    </reaction>
    <physiologicalReaction direction="left-to-right" evidence="29">
        <dbReference type="Rhea" id="RHEA:41224"/>
    </physiologicalReaction>
</comment>
<dbReference type="InterPro" id="IPR036514">
    <property type="entry name" value="SGNH_hydro_sf"/>
</dbReference>
<keyword evidence="9" id="KW-1133">Transmembrane helix</keyword>
<evidence type="ECO:0000256" key="17">
    <source>
        <dbReference type="ARBA" id="ARBA00031182"/>
    </source>
</evidence>
<protein>
    <recommendedName>
        <fullName evidence="3">Phospholipase B1, membrane-associated</fullName>
    </recommendedName>
    <alternativeName>
        <fullName evidence="16">Lysophospholipase</fullName>
    </alternativeName>
    <alternativeName>
        <fullName evidence="17">Phospholipase A2</fullName>
    </alternativeName>
    <alternativeName>
        <fullName evidence="19">Phospholipase B/lipase</fullName>
    </alternativeName>
    <alternativeName>
        <fullName evidence="18">Triacylglycerol lipase</fullName>
    </alternativeName>
</protein>
<dbReference type="InterPro" id="IPR001087">
    <property type="entry name" value="GDSL"/>
</dbReference>
<dbReference type="SUPFAM" id="SSF52266">
    <property type="entry name" value="SGNH hydrolase"/>
    <property type="match status" value="1"/>
</dbReference>
<dbReference type="EMBL" id="OU895878">
    <property type="protein sequence ID" value="CAG9804588.1"/>
    <property type="molecule type" value="Genomic_DNA"/>
</dbReference>
<evidence type="ECO:0000256" key="31">
    <source>
        <dbReference type="ARBA" id="ARBA00048374"/>
    </source>
</evidence>
<evidence type="ECO:0000256" key="43">
    <source>
        <dbReference type="SAM" id="SignalP"/>
    </source>
</evidence>
<comment type="catalytic activity">
    <reaction evidence="40">
        <text>1,2-dihexadecanoyl-sn-glycero-3-phosphocholine + 2 H2O = sn-glycerol 3-phosphocholine + 2 hexadecanoate + 2 H(+)</text>
        <dbReference type="Rhea" id="RHEA:40975"/>
        <dbReference type="ChEBI" id="CHEBI:7896"/>
        <dbReference type="ChEBI" id="CHEBI:15377"/>
        <dbReference type="ChEBI" id="CHEBI:15378"/>
        <dbReference type="ChEBI" id="CHEBI:16870"/>
        <dbReference type="ChEBI" id="CHEBI:72999"/>
    </reaction>
    <physiologicalReaction direction="left-to-right" evidence="40">
        <dbReference type="Rhea" id="RHEA:40976"/>
    </physiologicalReaction>
</comment>
<name>A0A9N9RTA3_9DIPT</name>
<keyword evidence="7" id="KW-0677">Repeat</keyword>
<comment type="catalytic activity">
    <reaction evidence="15">
        <text>a 1,2-diacyl-sn-glycero-3-phosphocholine + H2O = a 1-acyl-sn-glycero-3-phosphocholine + a fatty acid + H(+)</text>
        <dbReference type="Rhea" id="RHEA:15801"/>
        <dbReference type="ChEBI" id="CHEBI:15377"/>
        <dbReference type="ChEBI" id="CHEBI:15378"/>
        <dbReference type="ChEBI" id="CHEBI:28868"/>
        <dbReference type="ChEBI" id="CHEBI:57643"/>
        <dbReference type="ChEBI" id="CHEBI:58168"/>
        <dbReference type="EC" id="3.1.1.4"/>
    </reaction>
    <physiologicalReaction direction="left-to-right" evidence="15">
        <dbReference type="Rhea" id="RHEA:15802"/>
    </physiologicalReaction>
</comment>
<evidence type="ECO:0000256" key="38">
    <source>
        <dbReference type="ARBA" id="ARBA00048872"/>
    </source>
</evidence>
<keyword evidence="12" id="KW-0325">Glycoprotein</keyword>
<evidence type="ECO:0000256" key="13">
    <source>
        <dbReference type="ARBA" id="ARBA00023369"/>
    </source>
</evidence>
<comment type="catalytic activity">
    <reaction evidence="28">
        <text>1,2-di-(9Z-octadecenoyl)-sn-glycero-3-phosphocholine + H2O = 1-(9Z-octadecenoyl)-sn-glycero-3-phosphocholine + (9Z)-octadecenoate + H(+)</text>
        <dbReference type="Rhea" id="RHEA:40923"/>
        <dbReference type="ChEBI" id="CHEBI:15377"/>
        <dbReference type="ChEBI" id="CHEBI:15378"/>
        <dbReference type="ChEBI" id="CHEBI:28610"/>
        <dbReference type="ChEBI" id="CHEBI:30823"/>
        <dbReference type="ChEBI" id="CHEBI:74669"/>
    </reaction>
    <physiologicalReaction direction="left-to-right" evidence="28">
        <dbReference type="Rhea" id="RHEA:40924"/>
    </physiologicalReaction>
</comment>
<dbReference type="FunFam" id="3.40.50.1110:FF:000005">
    <property type="entry name" value="Phospholipase B1"/>
    <property type="match status" value="1"/>
</dbReference>
<evidence type="ECO:0000256" key="10">
    <source>
        <dbReference type="ARBA" id="ARBA00023098"/>
    </source>
</evidence>
<keyword evidence="45" id="KW-1185">Reference proteome</keyword>
<keyword evidence="11" id="KW-0472">Membrane</keyword>
<evidence type="ECO:0000256" key="42">
    <source>
        <dbReference type="ARBA" id="ARBA00049461"/>
    </source>
</evidence>
<evidence type="ECO:0000256" key="24">
    <source>
        <dbReference type="ARBA" id="ARBA00047459"/>
    </source>
</evidence>
<dbReference type="GO" id="GO:0004623">
    <property type="term" value="F:phospholipase A2 activity"/>
    <property type="evidence" value="ECO:0007669"/>
    <property type="project" value="UniProtKB-EC"/>
</dbReference>
<evidence type="ECO:0000313" key="44">
    <source>
        <dbReference type="EMBL" id="CAG9804588.1"/>
    </source>
</evidence>
<comment type="catalytic activity">
    <reaction evidence="22">
        <text>1,3-dihexadecanoyl-2-(9Z-octadecenoyl)glycerol + H2O = 1-hexadecanoyl-2-(9Z-octadecenoyl)-glycerol + hexadecanoate + H(+)</text>
        <dbReference type="Rhea" id="RHEA:40979"/>
        <dbReference type="ChEBI" id="CHEBI:7896"/>
        <dbReference type="ChEBI" id="CHEBI:15377"/>
        <dbReference type="ChEBI" id="CHEBI:15378"/>
        <dbReference type="ChEBI" id="CHEBI:75585"/>
        <dbReference type="ChEBI" id="CHEBI:75688"/>
    </reaction>
    <physiologicalReaction direction="left-to-right" evidence="22">
        <dbReference type="Rhea" id="RHEA:40980"/>
    </physiologicalReaction>
</comment>
<evidence type="ECO:0000256" key="11">
    <source>
        <dbReference type="ARBA" id="ARBA00023136"/>
    </source>
</evidence>
<evidence type="ECO:0000256" key="4">
    <source>
        <dbReference type="ARBA" id="ARBA00022475"/>
    </source>
</evidence>
<evidence type="ECO:0000256" key="2">
    <source>
        <dbReference type="ARBA" id="ARBA00009979"/>
    </source>
</evidence>
<evidence type="ECO:0000256" key="39">
    <source>
        <dbReference type="ARBA" id="ARBA00048939"/>
    </source>
</evidence>
<evidence type="ECO:0000256" key="16">
    <source>
        <dbReference type="ARBA" id="ARBA00029723"/>
    </source>
</evidence>
<evidence type="ECO:0000256" key="34">
    <source>
        <dbReference type="ARBA" id="ARBA00048613"/>
    </source>
</evidence>
<evidence type="ECO:0000256" key="36">
    <source>
        <dbReference type="ARBA" id="ARBA00048699"/>
    </source>
</evidence>
<evidence type="ECO:0000256" key="21">
    <source>
        <dbReference type="ARBA" id="ARBA00047324"/>
    </source>
</evidence>
<comment type="catalytic activity">
    <reaction evidence="37">
        <text>1,3-dihexadecanoyl-2-(9Z-octadecenoyl)glycerol + H2O = 1,3-dihexadecanoylglycerol + (9Z)-octadecenoate + H(+)</text>
        <dbReference type="Rhea" id="RHEA:40983"/>
        <dbReference type="ChEBI" id="CHEBI:15377"/>
        <dbReference type="ChEBI" id="CHEBI:15378"/>
        <dbReference type="ChEBI" id="CHEBI:30823"/>
        <dbReference type="ChEBI" id="CHEBI:75688"/>
        <dbReference type="ChEBI" id="CHEBI:77619"/>
    </reaction>
    <physiologicalReaction direction="left-to-right" evidence="37">
        <dbReference type="Rhea" id="RHEA:40984"/>
    </physiologicalReaction>
</comment>
<keyword evidence="8" id="KW-0378">Hydrolase</keyword>
<evidence type="ECO:0000256" key="12">
    <source>
        <dbReference type="ARBA" id="ARBA00023180"/>
    </source>
</evidence>
<evidence type="ECO:0000256" key="29">
    <source>
        <dbReference type="ARBA" id="ARBA00048227"/>
    </source>
</evidence>
<comment type="similarity">
    <text evidence="2">Belongs to the 'GDSL' lipolytic enzyme family. Phospholipase B1 subfamily.</text>
</comment>
<dbReference type="InterPro" id="IPR038885">
    <property type="entry name" value="PLB1"/>
</dbReference>
<accession>A0A9N9RTA3</accession>
<evidence type="ECO:0000256" key="1">
    <source>
        <dbReference type="ARBA" id="ARBA00004247"/>
    </source>
</evidence>
<dbReference type="GO" id="GO:0004622">
    <property type="term" value="F:phosphatidylcholine lysophospholipase activity"/>
    <property type="evidence" value="ECO:0007669"/>
    <property type="project" value="UniProtKB-EC"/>
</dbReference>
<keyword evidence="4" id="KW-1003">Cell membrane</keyword>
<feature type="signal peptide" evidence="43">
    <location>
        <begin position="1"/>
        <end position="20"/>
    </location>
</feature>
<dbReference type="Gene3D" id="3.40.50.1110">
    <property type="entry name" value="SGNH hydrolase"/>
    <property type="match status" value="1"/>
</dbReference>